<dbReference type="EMBL" id="MN739352">
    <property type="protein sequence ID" value="QHS99912.1"/>
    <property type="molecule type" value="Genomic_DNA"/>
</dbReference>
<feature type="compositionally biased region" description="Basic residues" evidence="1">
    <location>
        <begin position="43"/>
        <end position="54"/>
    </location>
</feature>
<sequence>MNRPQKMIMLSRKRTGIIEKIIPSKDDEVNICGQAHDFPRGTTRSKKEFKRAPKRHLEPTPDSSSKRRKVDSMISIKRQNDFDIGEEKHIEIVDTLKLVTKLRQFKAIDSPEKLMDLDDMDPVNLPFMESPRDNSAKLNLKWDISRSTQLSLSFDPWNIFGDLDDFFPDDFQ</sequence>
<evidence type="ECO:0000313" key="2">
    <source>
        <dbReference type="EMBL" id="QHS99912.1"/>
    </source>
</evidence>
<feature type="region of interest" description="Disordered" evidence="1">
    <location>
        <begin position="33"/>
        <end position="71"/>
    </location>
</feature>
<reference evidence="2" key="1">
    <citation type="journal article" date="2020" name="Nature">
        <title>Giant virus diversity and host interactions through global metagenomics.</title>
        <authorList>
            <person name="Schulz F."/>
            <person name="Roux S."/>
            <person name="Paez-Espino D."/>
            <person name="Jungbluth S."/>
            <person name="Walsh D.A."/>
            <person name="Denef V.J."/>
            <person name="McMahon K.D."/>
            <person name="Konstantinidis K.T."/>
            <person name="Eloe-Fadrosh E.A."/>
            <person name="Kyrpides N.C."/>
            <person name="Woyke T."/>
        </authorList>
    </citation>
    <scope>NUCLEOTIDE SEQUENCE</scope>
    <source>
        <strain evidence="2">GVMAG-M-3300020192-26</strain>
    </source>
</reference>
<evidence type="ECO:0000256" key="1">
    <source>
        <dbReference type="SAM" id="MobiDB-lite"/>
    </source>
</evidence>
<protein>
    <submittedName>
        <fullName evidence="2">Uncharacterized protein</fullName>
    </submittedName>
</protein>
<dbReference type="AlphaFoldDB" id="A0A6C0C6G2"/>
<accession>A0A6C0C6G2</accession>
<organism evidence="2">
    <name type="scientific">viral metagenome</name>
    <dbReference type="NCBI Taxonomy" id="1070528"/>
    <lineage>
        <taxon>unclassified sequences</taxon>
        <taxon>metagenomes</taxon>
        <taxon>organismal metagenomes</taxon>
    </lineage>
</organism>
<proteinExistence type="predicted"/>
<name>A0A6C0C6G2_9ZZZZ</name>